<reference evidence="3" key="1">
    <citation type="journal article" date="2020" name="Stud. Mycol.">
        <title>101 Dothideomycetes genomes: a test case for predicting lifestyles and emergence of pathogens.</title>
        <authorList>
            <person name="Haridas S."/>
            <person name="Albert R."/>
            <person name="Binder M."/>
            <person name="Bloem J."/>
            <person name="Labutti K."/>
            <person name="Salamov A."/>
            <person name="Andreopoulos B."/>
            <person name="Baker S."/>
            <person name="Barry K."/>
            <person name="Bills G."/>
            <person name="Bluhm B."/>
            <person name="Cannon C."/>
            <person name="Castanera R."/>
            <person name="Culley D."/>
            <person name="Daum C."/>
            <person name="Ezra D."/>
            <person name="Gonzalez J."/>
            <person name="Henrissat B."/>
            <person name="Kuo A."/>
            <person name="Liang C."/>
            <person name="Lipzen A."/>
            <person name="Lutzoni F."/>
            <person name="Magnuson J."/>
            <person name="Mondo S."/>
            <person name="Nolan M."/>
            <person name="Ohm R."/>
            <person name="Pangilinan J."/>
            <person name="Park H.-J."/>
            <person name="Ramirez L."/>
            <person name="Alfaro M."/>
            <person name="Sun H."/>
            <person name="Tritt A."/>
            <person name="Yoshinaga Y."/>
            <person name="Zwiers L.-H."/>
            <person name="Turgeon B."/>
            <person name="Goodwin S."/>
            <person name="Spatafora J."/>
            <person name="Crous P."/>
            <person name="Grigoriev I."/>
        </authorList>
    </citation>
    <scope>NUCLEOTIDE SEQUENCE</scope>
    <source>
        <strain evidence="3">CBS 627.86</strain>
    </source>
</reference>
<feature type="compositionally biased region" description="Polar residues" evidence="1">
    <location>
        <begin position="38"/>
        <end position="49"/>
    </location>
</feature>
<dbReference type="InterPro" id="IPR029479">
    <property type="entry name" value="Nitroreductase"/>
</dbReference>
<accession>A0A6A5ZQ04</accession>
<dbReference type="AlphaFoldDB" id="A0A6A5ZQ04"/>
<dbReference type="GO" id="GO:0016491">
    <property type="term" value="F:oxidoreductase activity"/>
    <property type="evidence" value="ECO:0007669"/>
    <property type="project" value="InterPro"/>
</dbReference>
<name>A0A6A5ZQ04_9PLEO</name>
<dbReference type="Proteomes" id="UP000799770">
    <property type="component" value="Unassembled WGS sequence"/>
</dbReference>
<dbReference type="SUPFAM" id="SSF55469">
    <property type="entry name" value="FMN-dependent nitroreductase-like"/>
    <property type="match status" value="1"/>
</dbReference>
<evidence type="ECO:0000259" key="2">
    <source>
        <dbReference type="Pfam" id="PF00881"/>
    </source>
</evidence>
<gene>
    <name evidence="3" type="ORF">BDV96DRAFT_640630</name>
</gene>
<sequence>MFRPKIRPKLRHEAHLRQALNASLLANSSPARDHKRSTATGATRTQQLKPSAMEVESGEQPVTQAIPEPYKKYRSEMGHLLYGPEGYNVGREDKEAMRAAQLRNYSFFEAPLGAIISMDKSLAQVDALSIGMYLQTVCLLLAERGLGTCVAVSVVGYPHVLRKELGLADHMVPLTGLAVGYEDEEKMLNKMRVKRDAHKECVTFVED</sequence>
<feature type="region of interest" description="Disordered" evidence="1">
    <location>
        <begin position="26"/>
        <end position="61"/>
    </location>
</feature>
<dbReference type="OrthoDB" id="41362at2759"/>
<organism evidence="3 4">
    <name type="scientific">Lophiotrema nucula</name>
    <dbReference type="NCBI Taxonomy" id="690887"/>
    <lineage>
        <taxon>Eukaryota</taxon>
        <taxon>Fungi</taxon>
        <taxon>Dikarya</taxon>
        <taxon>Ascomycota</taxon>
        <taxon>Pezizomycotina</taxon>
        <taxon>Dothideomycetes</taxon>
        <taxon>Pleosporomycetidae</taxon>
        <taxon>Pleosporales</taxon>
        <taxon>Lophiotremataceae</taxon>
        <taxon>Lophiotrema</taxon>
    </lineage>
</organism>
<evidence type="ECO:0000313" key="3">
    <source>
        <dbReference type="EMBL" id="KAF2121235.1"/>
    </source>
</evidence>
<dbReference type="EMBL" id="ML977312">
    <property type="protein sequence ID" value="KAF2121235.1"/>
    <property type="molecule type" value="Genomic_DNA"/>
</dbReference>
<keyword evidence="4" id="KW-1185">Reference proteome</keyword>
<protein>
    <recommendedName>
        <fullName evidence="2">Nitroreductase domain-containing protein</fullName>
    </recommendedName>
</protein>
<evidence type="ECO:0000313" key="4">
    <source>
        <dbReference type="Proteomes" id="UP000799770"/>
    </source>
</evidence>
<dbReference type="InterPro" id="IPR000415">
    <property type="entry name" value="Nitroreductase-like"/>
</dbReference>
<proteinExistence type="predicted"/>
<dbReference type="Pfam" id="PF00881">
    <property type="entry name" value="Nitroreductase"/>
    <property type="match status" value="1"/>
</dbReference>
<evidence type="ECO:0000256" key="1">
    <source>
        <dbReference type="SAM" id="MobiDB-lite"/>
    </source>
</evidence>
<feature type="domain" description="Nitroreductase" evidence="2">
    <location>
        <begin position="72"/>
        <end position="181"/>
    </location>
</feature>
<dbReference type="Gene3D" id="3.40.109.10">
    <property type="entry name" value="NADH Oxidase"/>
    <property type="match status" value="1"/>
</dbReference>